<proteinExistence type="inferred from homology"/>
<evidence type="ECO:0000256" key="3">
    <source>
        <dbReference type="ARBA" id="ARBA00022679"/>
    </source>
</evidence>
<dbReference type="PANTHER" id="PTHR43178">
    <property type="entry name" value="DIHYDROLIPOAMIDE ACETYLTRANSFERASE COMPONENT OF PYRUVATE DEHYDROGENASE COMPLEX"/>
    <property type="match status" value="1"/>
</dbReference>
<dbReference type="InterPro" id="IPR036625">
    <property type="entry name" value="E3-bd_dom_sf"/>
</dbReference>
<dbReference type="Pfam" id="PF00198">
    <property type="entry name" value="2-oxoacid_dh"/>
    <property type="match status" value="1"/>
</dbReference>
<dbReference type="SUPFAM" id="SSF47005">
    <property type="entry name" value="Peripheral subunit-binding domain of 2-oxo acid dehydrogenase complex"/>
    <property type="match status" value="1"/>
</dbReference>
<evidence type="ECO:0000256" key="5">
    <source>
        <dbReference type="ARBA" id="ARBA00023315"/>
    </source>
</evidence>
<dbReference type="OrthoDB" id="202158at2759"/>
<dbReference type="SUPFAM" id="SSF52777">
    <property type="entry name" value="CoA-dependent acyltransferases"/>
    <property type="match status" value="1"/>
</dbReference>
<dbReference type="InterPro" id="IPR050743">
    <property type="entry name" value="2-oxoacid_DH_E2_comp"/>
</dbReference>
<reference evidence="9 11" key="2">
    <citation type="submission" date="2018-11" db="EMBL/GenBank/DDBJ databases">
        <authorList>
            <consortium name="Pathogen Informatics"/>
        </authorList>
    </citation>
    <scope>NUCLEOTIDE SEQUENCE [LARGE SCALE GENOMIC DNA]</scope>
</reference>
<dbReference type="EC" id="2.3.1.-" evidence="6"/>
<dbReference type="GO" id="GO:0031405">
    <property type="term" value="F:lipoic acid binding"/>
    <property type="evidence" value="ECO:0007669"/>
    <property type="project" value="TreeGrafter"/>
</dbReference>
<evidence type="ECO:0000256" key="2">
    <source>
        <dbReference type="ARBA" id="ARBA00007317"/>
    </source>
</evidence>
<dbReference type="FunFam" id="4.10.320.10:FF:000002">
    <property type="entry name" value="Dihydrolipoamide acetyltransferase component of pyruvate dehydrogenase complex"/>
    <property type="match status" value="1"/>
</dbReference>
<accession>A0A0N4UFZ4</accession>
<evidence type="ECO:0000313" key="9">
    <source>
        <dbReference type="EMBL" id="VDN59524.1"/>
    </source>
</evidence>
<keyword evidence="5 6" id="KW-0012">Acyltransferase</keyword>
<evidence type="ECO:0000256" key="1">
    <source>
        <dbReference type="ARBA" id="ARBA00001938"/>
    </source>
</evidence>
<reference evidence="12" key="1">
    <citation type="submission" date="2017-02" db="UniProtKB">
        <authorList>
            <consortium name="WormBaseParasite"/>
        </authorList>
    </citation>
    <scope>IDENTIFICATION</scope>
</reference>
<comment type="cofactor">
    <cofactor evidence="1 6">
        <name>(R)-lipoate</name>
        <dbReference type="ChEBI" id="CHEBI:83088"/>
    </cofactor>
</comment>
<comment type="similarity">
    <text evidence="2 6">Belongs to the 2-oxoacid dehydrogenase family.</text>
</comment>
<dbReference type="Pfam" id="PF00364">
    <property type="entry name" value="Biotin_lipoyl"/>
    <property type="match status" value="1"/>
</dbReference>
<dbReference type="GO" id="GO:0005739">
    <property type="term" value="C:mitochondrion"/>
    <property type="evidence" value="ECO:0007669"/>
    <property type="project" value="TreeGrafter"/>
</dbReference>
<dbReference type="Gene3D" id="4.10.320.10">
    <property type="entry name" value="E3-binding domain"/>
    <property type="match status" value="1"/>
</dbReference>
<dbReference type="CDD" id="cd06849">
    <property type="entry name" value="lipoyl_domain"/>
    <property type="match status" value="1"/>
</dbReference>
<feature type="domain" description="Lipoyl-binding" evidence="7">
    <location>
        <begin position="33"/>
        <end position="116"/>
    </location>
</feature>
<dbReference type="STRING" id="318479.A0A0N4UFZ4"/>
<dbReference type="SUPFAM" id="SSF51230">
    <property type="entry name" value="Single hybrid motif"/>
    <property type="match status" value="1"/>
</dbReference>
<gene>
    <name evidence="9" type="ORF">DME_LOCUS9497</name>
</gene>
<keyword evidence="11" id="KW-1185">Reference proteome</keyword>
<evidence type="ECO:0000259" key="8">
    <source>
        <dbReference type="PROSITE" id="PS51826"/>
    </source>
</evidence>
<dbReference type="Proteomes" id="UP000038040">
    <property type="component" value="Unplaced"/>
</dbReference>
<dbReference type="GO" id="GO:0016407">
    <property type="term" value="F:acetyltransferase activity"/>
    <property type="evidence" value="ECO:0007669"/>
    <property type="project" value="TreeGrafter"/>
</dbReference>
<dbReference type="Gene3D" id="3.30.559.10">
    <property type="entry name" value="Chloramphenicol acetyltransferase-like domain"/>
    <property type="match status" value="1"/>
</dbReference>
<evidence type="ECO:0000313" key="12">
    <source>
        <dbReference type="WBParaSite" id="DME_0000638601-mRNA-1"/>
    </source>
</evidence>
<evidence type="ECO:0000259" key="7">
    <source>
        <dbReference type="PROSITE" id="PS50968"/>
    </source>
</evidence>
<protein>
    <recommendedName>
        <fullName evidence="6">Dihydrolipoamide acetyltransferase component of pyruvate dehydrogenase complex</fullName>
        <ecNumber evidence="6">2.3.1.-</ecNumber>
    </recommendedName>
</protein>
<dbReference type="WBParaSite" id="DME_0000638601-mRNA-1">
    <property type="protein sequence ID" value="DME_0000638601-mRNA-1"/>
    <property type="gene ID" value="DME_0000638601"/>
</dbReference>
<dbReference type="InterPro" id="IPR001078">
    <property type="entry name" value="2-oxoacid_DH_actylTfrase"/>
</dbReference>
<dbReference type="Pfam" id="PF02817">
    <property type="entry name" value="E3_binding"/>
    <property type="match status" value="1"/>
</dbReference>
<evidence type="ECO:0000313" key="10">
    <source>
        <dbReference type="Proteomes" id="UP000038040"/>
    </source>
</evidence>
<dbReference type="Gene3D" id="2.40.50.100">
    <property type="match status" value="1"/>
</dbReference>
<feature type="domain" description="Peripheral subunit-binding (PSBD)" evidence="8">
    <location>
        <begin position="112"/>
        <end position="149"/>
    </location>
</feature>
<dbReference type="FunFam" id="3.30.559.10:FF:000027">
    <property type="entry name" value="Dihydrolipoamide acetyltransferase component of pyruvate dehydrogenase complex"/>
    <property type="match status" value="1"/>
</dbReference>
<evidence type="ECO:0000313" key="11">
    <source>
        <dbReference type="Proteomes" id="UP000274756"/>
    </source>
</evidence>
<keyword evidence="4 6" id="KW-0450">Lipoyl</keyword>
<dbReference type="InterPro" id="IPR023213">
    <property type="entry name" value="CAT-like_dom_sf"/>
</dbReference>
<evidence type="ECO:0000256" key="6">
    <source>
        <dbReference type="RuleBase" id="RU003423"/>
    </source>
</evidence>
<organism evidence="10 12">
    <name type="scientific">Dracunculus medinensis</name>
    <name type="common">Guinea worm</name>
    <dbReference type="NCBI Taxonomy" id="318479"/>
    <lineage>
        <taxon>Eukaryota</taxon>
        <taxon>Metazoa</taxon>
        <taxon>Ecdysozoa</taxon>
        <taxon>Nematoda</taxon>
        <taxon>Chromadorea</taxon>
        <taxon>Rhabditida</taxon>
        <taxon>Spirurina</taxon>
        <taxon>Dracunculoidea</taxon>
        <taxon>Dracunculidae</taxon>
        <taxon>Dracunculus</taxon>
    </lineage>
</organism>
<dbReference type="AlphaFoldDB" id="A0A0N4UFZ4"/>
<dbReference type="InterPro" id="IPR000089">
    <property type="entry name" value="Biotin_lipoyl"/>
</dbReference>
<keyword evidence="3 6" id="KW-0808">Transferase</keyword>
<dbReference type="Proteomes" id="UP000274756">
    <property type="component" value="Unassembled WGS sequence"/>
</dbReference>
<dbReference type="EMBL" id="UYYG01001183">
    <property type="protein sequence ID" value="VDN59524.1"/>
    <property type="molecule type" value="Genomic_DNA"/>
</dbReference>
<sequence>MLPPLYRIFIGGARRIVNTHRHLHITQGSFLPLIQFKLSDIGEGIAEVQVKEWYVKIGDKISQFDNICEVQSDKASVMITSRYDEETKEANQEVKKGKISNHSLHFNPEKPLATPAVRRVAIEHDIDLKEVKGTGKDGRILKDDIISFLERTSVEEIQSAEMSKAVAEPKISTALKLAPLTNDKVIPIRGYSRAMIKTMTEALKIPHFGYFDEINMDRLIEFRNKIKETGTKRGLKISYMPMFIKATSLALSEFPILNSVLDDKHENIIYKASHNICIAIDTTDGLVVPNIKNCEQRNLWEIASELNRLQENGKRKQIAKEDLINGTFTLSNVGTLGGTYASPVIFPPQVAVGAIGRVSKIPRFDENGTVCAVHIAKISWSADHRIIDGATMARFSNLVKNYLENPYLMVAELR</sequence>
<name>A0A0N4UFZ4_DRAME</name>
<dbReference type="PROSITE" id="PS50968">
    <property type="entry name" value="BIOTINYL_LIPOYL"/>
    <property type="match status" value="1"/>
</dbReference>
<evidence type="ECO:0000256" key="4">
    <source>
        <dbReference type="ARBA" id="ARBA00022823"/>
    </source>
</evidence>
<dbReference type="PANTHER" id="PTHR43178:SF5">
    <property type="entry name" value="LIPOAMIDE ACYLTRANSFERASE COMPONENT OF BRANCHED-CHAIN ALPHA-KETO ACID DEHYDROGENASE COMPLEX, MITOCHONDRIAL"/>
    <property type="match status" value="1"/>
</dbReference>
<dbReference type="InterPro" id="IPR004167">
    <property type="entry name" value="PSBD"/>
</dbReference>
<dbReference type="InterPro" id="IPR011053">
    <property type="entry name" value="Single_hybrid_motif"/>
</dbReference>
<dbReference type="PROSITE" id="PS51826">
    <property type="entry name" value="PSBD"/>
    <property type="match status" value="1"/>
</dbReference>